<comment type="caution">
    <text evidence="3">The sequence shown here is derived from an EMBL/GenBank/DDBJ whole genome shotgun (WGS) entry which is preliminary data.</text>
</comment>
<dbReference type="Pfam" id="PF02698">
    <property type="entry name" value="DUF218"/>
    <property type="match status" value="1"/>
</dbReference>
<evidence type="ECO:0000313" key="4">
    <source>
        <dbReference type="Proteomes" id="UP000443582"/>
    </source>
</evidence>
<keyword evidence="1" id="KW-1133">Transmembrane helix</keyword>
<organism evidence="3 4">
    <name type="scientific">Halobacteriovorax vibrionivorans</name>
    <dbReference type="NCBI Taxonomy" id="2152716"/>
    <lineage>
        <taxon>Bacteria</taxon>
        <taxon>Pseudomonadati</taxon>
        <taxon>Bdellovibrionota</taxon>
        <taxon>Bacteriovoracia</taxon>
        <taxon>Bacteriovoracales</taxon>
        <taxon>Halobacteriovoraceae</taxon>
        <taxon>Halobacteriovorax</taxon>
    </lineage>
</organism>
<sequence length="212" mass="25331">MFDKKYVFETTETRFWRKATSLFFKVLFVFLGYSLLSYILILYSQNENVKTKETFFKKRPDLIAVFTGDRGRIQEAIKLAKEYNQENILISGVHTNNNVNILVRTHDITDEINHDFLDIDYNARNTLENVLETLQALRKKSNIETVLIVSHDYHILRIKSILNYRRRETDNYQFYYWGVKSDLASFRSLKIIYKEVFKYFRTLTYLALASKD</sequence>
<dbReference type="InterPro" id="IPR014729">
    <property type="entry name" value="Rossmann-like_a/b/a_fold"/>
</dbReference>
<feature type="transmembrane region" description="Helical" evidence="1">
    <location>
        <begin position="22"/>
        <end position="43"/>
    </location>
</feature>
<dbReference type="PANTHER" id="PTHR30336">
    <property type="entry name" value="INNER MEMBRANE PROTEIN, PROBABLE PERMEASE"/>
    <property type="match status" value="1"/>
</dbReference>
<protein>
    <submittedName>
        <fullName evidence="3">YdcF family protein</fullName>
    </submittedName>
</protein>
<reference evidence="4" key="1">
    <citation type="journal article" date="2019" name="Int. J. Syst. Evol. Microbiol.">
        <title>Halobacteriovorax valvorus sp. nov., a novel prokaryotic predator isolated from coastal seawater of China.</title>
        <authorList>
            <person name="Chen M.-X."/>
        </authorList>
    </citation>
    <scope>NUCLEOTIDE SEQUENCE [LARGE SCALE GENOMIC DNA]</scope>
    <source>
        <strain evidence="4">BL9</strain>
    </source>
</reference>
<name>A0ABY0IJK6_9BACT</name>
<evidence type="ECO:0000256" key="1">
    <source>
        <dbReference type="SAM" id="Phobius"/>
    </source>
</evidence>
<keyword evidence="1" id="KW-0472">Membrane</keyword>
<gene>
    <name evidence="3" type="ORF">DAY19_10160</name>
</gene>
<feature type="domain" description="DUF218" evidence="2">
    <location>
        <begin position="62"/>
        <end position="164"/>
    </location>
</feature>
<evidence type="ECO:0000313" key="3">
    <source>
        <dbReference type="EMBL" id="RZF22036.1"/>
    </source>
</evidence>
<accession>A0ABY0IJK6</accession>
<evidence type="ECO:0000259" key="2">
    <source>
        <dbReference type="Pfam" id="PF02698"/>
    </source>
</evidence>
<dbReference type="PANTHER" id="PTHR30336:SF4">
    <property type="entry name" value="ENVELOPE BIOGENESIS FACTOR ELYC"/>
    <property type="match status" value="1"/>
</dbReference>
<dbReference type="CDD" id="cd06259">
    <property type="entry name" value="YdcF-like"/>
    <property type="match status" value="1"/>
</dbReference>
<keyword evidence="4" id="KW-1185">Reference proteome</keyword>
<dbReference type="InterPro" id="IPR003848">
    <property type="entry name" value="DUF218"/>
</dbReference>
<dbReference type="InterPro" id="IPR051599">
    <property type="entry name" value="Cell_Envelope_Assoc"/>
</dbReference>
<dbReference type="Gene3D" id="3.40.50.620">
    <property type="entry name" value="HUPs"/>
    <property type="match status" value="1"/>
</dbReference>
<keyword evidence="1" id="KW-0812">Transmembrane</keyword>
<dbReference type="RefSeq" id="WP_115362019.1">
    <property type="nucleotide sequence ID" value="NZ_QDKL01000002.1"/>
</dbReference>
<dbReference type="EMBL" id="QDKL01000002">
    <property type="protein sequence ID" value="RZF22036.1"/>
    <property type="molecule type" value="Genomic_DNA"/>
</dbReference>
<dbReference type="Proteomes" id="UP000443582">
    <property type="component" value="Unassembled WGS sequence"/>
</dbReference>
<proteinExistence type="predicted"/>